<keyword evidence="2" id="KW-1185">Reference proteome</keyword>
<accession>A0A5N6UZT1</accession>
<dbReference type="OrthoDB" id="2364732at2759"/>
<dbReference type="SUPFAM" id="SSF52540">
    <property type="entry name" value="P-loop containing nucleoside triphosphate hydrolases"/>
    <property type="match status" value="1"/>
</dbReference>
<protein>
    <submittedName>
        <fullName evidence="1">Uncharacterized protein</fullName>
    </submittedName>
</protein>
<dbReference type="AlphaFoldDB" id="A0A5N6UZT1"/>
<gene>
    <name evidence="1" type="ORF">BDV40DRAFT_298930</name>
</gene>
<sequence>MPPSPIQQQQLHILIIMGSCTWTDGFLRCSCNSGSSLTSDPDVNQASCVCGHPMLLHQNASATQNITLPAFPKSKVVSPLELPPSTITRETLVDELIARVNYYRIIRVNGTPASGKTTLMRLVANELLRIYGGEKPIYCLSGWRQSIDDIGWAAHLEKNTGVHGRNWLNYPAYLLLDEAQLTYWDANLWSEFFKSVVPSDIGPCIILFMSYGSPHRGFVGFGKKKHVETPINFASEQQISLHPEGSIGPHSLSQPRWRPVGLLLNEDEAVDVVGRFASAALSSNMTGTLTHELKQGLFACSNGHVGLLTNLTRILQDTPNFYELTRTGSAVSWATAKEILFRQPLAFFNSLKASPFGRGLPPDAILQEPSAATVLKVAVASDGIYQSQFRAKNKEAKKALKWIWQNGWLHAEKSDNDIRYVFASQIHRWYCHTLLTMRVPDNNLSYTTPLQLAVHTITKFQPSQLAKPPRSRAVEGNVLTLEDQYQKEFYRCLFPILDGHFVMSPEFVIKAGSKGGTIDFLIAGKKWGLELLRERDRLVEHMKRFDKGGQYYSMLESGEMEQYIVLDFTNTAPKKSHPEYKKKLYHVVFTDNYRQVDVIDGSDLSVAHSFVLLEHSSSNV</sequence>
<organism evidence="1 2">
    <name type="scientific">Aspergillus tamarii</name>
    <dbReference type="NCBI Taxonomy" id="41984"/>
    <lineage>
        <taxon>Eukaryota</taxon>
        <taxon>Fungi</taxon>
        <taxon>Dikarya</taxon>
        <taxon>Ascomycota</taxon>
        <taxon>Pezizomycotina</taxon>
        <taxon>Eurotiomycetes</taxon>
        <taxon>Eurotiomycetidae</taxon>
        <taxon>Eurotiales</taxon>
        <taxon>Aspergillaceae</taxon>
        <taxon>Aspergillus</taxon>
        <taxon>Aspergillus subgen. Circumdati</taxon>
    </lineage>
</organism>
<proteinExistence type="predicted"/>
<reference evidence="1 2" key="1">
    <citation type="submission" date="2019-04" db="EMBL/GenBank/DDBJ databases">
        <title>Friends and foes A comparative genomics study of 23 Aspergillus species from section Flavi.</title>
        <authorList>
            <consortium name="DOE Joint Genome Institute"/>
            <person name="Kjaerbolling I."/>
            <person name="Vesth T."/>
            <person name="Frisvad J.C."/>
            <person name="Nybo J.L."/>
            <person name="Theobald S."/>
            <person name="Kildgaard S."/>
            <person name="Isbrandt T."/>
            <person name="Kuo A."/>
            <person name="Sato A."/>
            <person name="Lyhne E.K."/>
            <person name="Kogle M.E."/>
            <person name="Wiebenga A."/>
            <person name="Kun R.S."/>
            <person name="Lubbers R.J."/>
            <person name="Makela M.R."/>
            <person name="Barry K."/>
            <person name="Chovatia M."/>
            <person name="Clum A."/>
            <person name="Daum C."/>
            <person name="Haridas S."/>
            <person name="He G."/>
            <person name="LaButti K."/>
            <person name="Lipzen A."/>
            <person name="Mondo S."/>
            <person name="Riley R."/>
            <person name="Salamov A."/>
            <person name="Simmons B.A."/>
            <person name="Magnuson J.K."/>
            <person name="Henrissat B."/>
            <person name="Mortensen U.H."/>
            <person name="Larsen T.O."/>
            <person name="Devries R.P."/>
            <person name="Grigoriev I.V."/>
            <person name="Machida M."/>
            <person name="Baker S.E."/>
            <person name="Andersen M.R."/>
        </authorList>
    </citation>
    <scope>NUCLEOTIDE SEQUENCE [LARGE SCALE GENOMIC DNA]</scope>
    <source>
        <strain evidence="1 2">CBS 117626</strain>
    </source>
</reference>
<evidence type="ECO:0000313" key="2">
    <source>
        <dbReference type="Proteomes" id="UP000326950"/>
    </source>
</evidence>
<dbReference type="Proteomes" id="UP000326950">
    <property type="component" value="Unassembled WGS sequence"/>
</dbReference>
<dbReference type="EMBL" id="ML738612">
    <property type="protein sequence ID" value="KAE8163993.1"/>
    <property type="molecule type" value="Genomic_DNA"/>
</dbReference>
<evidence type="ECO:0000313" key="1">
    <source>
        <dbReference type="EMBL" id="KAE8163993.1"/>
    </source>
</evidence>
<dbReference type="InterPro" id="IPR027417">
    <property type="entry name" value="P-loop_NTPase"/>
</dbReference>
<name>A0A5N6UZT1_ASPTM</name>